<dbReference type="PRINTS" id="PR00625">
    <property type="entry name" value="JDOMAIN"/>
</dbReference>
<dbReference type="InterPro" id="IPR036869">
    <property type="entry name" value="J_dom_sf"/>
</dbReference>
<keyword evidence="4" id="KW-1185">Reference proteome</keyword>
<dbReference type="PROSITE" id="PS50076">
    <property type="entry name" value="DNAJ_2"/>
    <property type="match status" value="1"/>
</dbReference>
<accession>A0A2U1KGC1</accession>
<dbReference type="InterPro" id="IPR001623">
    <property type="entry name" value="DnaJ_domain"/>
</dbReference>
<feature type="domain" description="J" evidence="2">
    <location>
        <begin position="66"/>
        <end position="130"/>
    </location>
</feature>
<dbReference type="STRING" id="35608.A0A2U1KGC1"/>
<dbReference type="SUPFAM" id="SSF46565">
    <property type="entry name" value="Chaperone J-domain"/>
    <property type="match status" value="1"/>
</dbReference>
<dbReference type="PANTHER" id="PTHR44137:SF37">
    <property type="entry name" value="DNAJ DOMAIN, CHAPERONE J-DOMAIN SUPERFAMILY"/>
    <property type="match status" value="1"/>
</dbReference>
<evidence type="ECO:0000259" key="2">
    <source>
        <dbReference type="PROSITE" id="PS50076"/>
    </source>
</evidence>
<dbReference type="Pfam" id="PF23551">
    <property type="entry name" value="Zn_ribbon_20"/>
    <property type="match status" value="1"/>
</dbReference>
<dbReference type="InterPro" id="IPR056988">
    <property type="entry name" value="Zn_ribbon_pln"/>
</dbReference>
<proteinExistence type="predicted"/>
<dbReference type="AlphaFoldDB" id="A0A2U1KGC1"/>
<dbReference type="EMBL" id="PKPP01019291">
    <property type="protein sequence ID" value="PWA35826.1"/>
    <property type="molecule type" value="Genomic_DNA"/>
</dbReference>
<evidence type="ECO:0000313" key="4">
    <source>
        <dbReference type="Proteomes" id="UP000245207"/>
    </source>
</evidence>
<feature type="region of interest" description="Disordered" evidence="1">
    <location>
        <begin position="128"/>
        <end position="147"/>
    </location>
</feature>
<evidence type="ECO:0000313" key="3">
    <source>
        <dbReference type="EMBL" id="PWA35826.1"/>
    </source>
</evidence>
<organism evidence="3 4">
    <name type="scientific">Artemisia annua</name>
    <name type="common">Sweet wormwood</name>
    <dbReference type="NCBI Taxonomy" id="35608"/>
    <lineage>
        <taxon>Eukaryota</taxon>
        <taxon>Viridiplantae</taxon>
        <taxon>Streptophyta</taxon>
        <taxon>Embryophyta</taxon>
        <taxon>Tracheophyta</taxon>
        <taxon>Spermatophyta</taxon>
        <taxon>Magnoliopsida</taxon>
        <taxon>eudicotyledons</taxon>
        <taxon>Gunneridae</taxon>
        <taxon>Pentapetalae</taxon>
        <taxon>asterids</taxon>
        <taxon>campanulids</taxon>
        <taxon>Asterales</taxon>
        <taxon>Asteraceae</taxon>
        <taxon>Asteroideae</taxon>
        <taxon>Anthemideae</taxon>
        <taxon>Artemisiinae</taxon>
        <taxon>Artemisia</taxon>
    </lineage>
</organism>
<dbReference type="SMART" id="SM00271">
    <property type="entry name" value="DnaJ"/>
    <property type="match status" value="1"/>
</dbReference>
<dbReference type="OrthoDB" id="10250354at2759"/>
<reference evidence="3 4" key="1">
    <citation type="journal article" date="2018" name="Mol. Plant">
        <title>The genome of Artemisia annua provides insight into the evolution of Asteraceae family and artemisinin biosynthesis.</title>
        <authorList>
            <person name="Shen Q."/>
            <person name="Zhang L."/>
            <person name="Liao Z."/>
            <person name="Wang S."/>
            <person name="Yan T."/>
            <person name="Shi P."/>
            <person name="Liu M."/>
            <person name="Fu X."/>
            <person name="Pan Q."/>
            <person name="Wang Y."/>
            <person name="Lv Z."/>
            <person name="Lu X."/>
            <person name="Zhang F."/>
            <person name="Jiang W."/>
            <person name="Ma Y."/>
            <person name="Chen M."/>
            <person name="Hao X."/>
            <person name="Li L."/>
            <person name="Tang Y."/>
            <person name="Lv G."/>
            <person name="Zhou Y."/>
            <person name="Sun X."/>
            <person name="Brodelius P.E."/>
            <person name="Rose J.K.C."/>
            <person name="Tang K."/>
        </authorList>
    </citation>
    <scope>NUCLEOTIDE SEQUENCE [LARGE SCALE GENOMIC DNA]</scope>
    <source>
        <strain evidence="4">cv. Huhao1</strain>
        <tissue evidence="3">Leaf</tissue>
    </source>
</reference>
<dbReference type="PANTHER" id="PTHR44137">
    <property type="entry name" value="BNAC03G44070D PROTEIN"/>
    <property type="match status" value="1"/>
</dbReference>
<name>A0A2U1KGC1_ARTAN</name>
<dbReference type="Pfam" id="PF00226">
    <property type="entry name" value="DnaJ"/>
    <property type="match status" value="1"/>
</dbReference>
<dbReference type="CDD" id="cd06257">
    <property type="entry name" value="DnaJ"/>
    <property type="match status" value="1"/>
</dbReference>
<sequence length="248" mass="27652">MECNKDEAVRAKTIAEKKFADRDIAGAKKLALKARTLDPGLDGISDMLNAFDVCICYEKKVNGESDWYGILDANPSDDDETIKKQYKKLLRKIHPDKNRSVGAHDACKILLEAWTLLSDKSKRAAYDLKRNPKVSSQKERPSADRSPEDKMLVPMYTIPFIQLIGSWAASLSGSNNNTHAEFGGHPSTTPHPALAPFWTSCVLCMMSFQYPRIHVNKTILCLVCHKPFIAADLNIPFPGCTSICWPVI</sequence>
<dbReference type="Proteomes" id="UP000245207">
    <property type="component" value="Unassembled WGS sequence"/>
</dbReference>
<gene>
    <name evidence="3" type="ORF">CTI12_AA605840</name>
</gene>
<dbReference type="Gene3D" id="1.10.287.110">
    <property type="entry name" value="DnaJ domain"/>
    <property type="match status" value="1"/>
</dbReference>
<evidence type="ECO:0000256" key="1">
    <source>
        <dbReference type="SAM" id="MobiDB-lite"/>
    </source>
</evidence>
<comment type="caution">
    <text evidence="3">The sequence shown here is derived from an EMBL/GenBank/DDBJ whole genome shotgun (WGS) entry which is preliminary data.</text>
</comment>
<protein>
    <submittedName>
        <fullName evidence="3">DnaJ domain-containing protein</fullName>
    </submittedName>
</protein>